<evidence type="ECO:0000256" key="1">
    <source>
        <dbReference type="SAM" id="MobiDB-lite"/>
    </source>
</evidence>
<evidence type="ECO:0008006" key="5">
    <source>
        <dbReference type="Google" id="ProtNLM"/>
    </source>
</evidence>
<dbReference type="Proteomes" id="UP000782880">
    <property type="component" value="Unassembled WGS sequence"/>
</dbReference>
<evidence type="ECO:0000256" key="2">
    <source>
        <dbReference type="SAM" id="SignalP"/>
    </source>
</evidence>
<feature type="chain" id="PRO_5038093387" description="Lipoprotein" evidence="2">
    <location>
        <begin position="23"/>
        <end position="165"/>
    </location>
</feature>
<feature type="region of interest" description="Disordered" evidence="1">
    <location>
        <begin position="29"/>
        <end position="49"/>
    </location>
</feature>
<keyword evidence="2" id="KW-0732">Signal</keyword>
<dbReference type="PROSITE" id="PS51257">
    <property type="entry name" value="PROKAR_LIPOPROTEIN"/>
    <property type="match status" value="1"/>
</dbReference>
<gene>
    <name evidence="3" type="ORF">K8V20_13905</name>
</gene>
<evidence type="ECO:0000313" key="4">
    <source>
        <dbReference type="Proteomes" id="UP000782880"/>
    </source>
</evidence>
<accession>A0A921IPU1</accession>
<feature type="signal peptide" evidence="2">
    <location>
        <begin position="1"/>
        <end position="22"/>
    </location>
</feature>
<organism evidence="3 4">
    <name type="scientific">Subdoligranulum variabile</name>
    <dbReference type="NCBI Taxonomy" id="214851"/>
    <lineage>
        <taxon>Bacteria</taxon>
        <taxon>Bacillati</taxon>
        <taxon>Bacillota</taxon>
        <taxon>Clostridia</taxon>
        <taxon>Eubacteriales</taxon>
        <taxon>Oscillospiraceae</taxon>
        <taxon>Subdoligranulum</taxon>
    </lineage>
</organism>
<dbReference type="EMBL" id="DYVE01000352">
    <property type="protein sequence ID" value="HJG29723.1"/>
    <property type="molecule type" value="Genomic_DNA"/>
</dbReference>
<sequence length="165" mass="17359">MSRRLVCALLALLLTGCAGTGAQPVPTAAPAVTATPSAPVSTLTPAPTRDPEAVDVDLTELSSTMVFAEVAAMVRDPEQYLGKRVRMQGQLAVYPANPALDVDYFYTVVVQDATACCQQGLEFIWEDGTLPEAGTELVVTGIFTEYDCGGLPSHHIVAESVETTG</sequence>
<feature type="compositionally biased region" description="Low complexity" evidence="1">
    <location>
        <begin position="29"/>
        <end position="42"/>
    </location>
</feature>
<protein>
    <recommendedName>
        <fullName evidence="5">Lipoprotein</fullName>
    </recommendedName>
</protein>
<reference evidence="3" key="2">
    <citation type="submission" date="2021-09" db="EMBL/GenBank/DDBJ databases">
        <authorList>
            <person name="Gilroy R."/>
        </authorList>
    </citation>
    <scope>NUCLEOTIDE SEQUENCE</scope>
    <source>
        <strain evidence="3">ChiBcec21-2208</strain>
    </source>
</reference>
<dbReference type="AlphaFoldDB" id="A0A921IPU1"/>
<reference evidence="3" key="1">
    <citation type="journal article" date="2021" name="PeerJ">
        <title>Extensive microbial diversity within the chicken gut microbiome revealed by metagenomics and culture.</title>
        <authorList>
            <person name="Gilroy R."/>
            <person name="Ravi A."/>
            <person name="Getino M."/>
            <person name="Pursley I."/>
            <person name="Horton D.L."/>
            <person name="Alikhan N.F."/>
            <person name="Baker D."/>
            <person name="Gharbi K."/>
            <person name="Hall N."/>
            <person name="Watson M."/>
            <person name="Adriaenssens E.M."/>
            <person name="Foster-Nyarko E."/>
            <person name="Jarju S."/>
            <person name="Secka A."/>
            <person name="Antonio M."/>
            <person name="Oren A."/>
            <person name="Chaudhuri R.R."/>
            <person name="La Ragione R."/>
            <person name="Hildebrand F."/>
            <person name="Pallen M.J."/>
        </authorList>
    </citation>
    <scope>NUCLEOTIDE SEQUENCE</scope>
    <source>
        <strain evidence="3">ChiBcec21-2208</strain>
    </source>
</reference>
<evidence type="ECO:0000313" key="3">
    <source>
        <dbReference type="EMBL" id="HJG29723.1"/>
    </source>
</evidence>
<proteinExistence type="predicted"/>
<name>A0A921IPU1_9FIRM</name>
<comment type="caution">
    <text evidence="3">The sequence shown here is derived from an EMBL/GenBank/DDBJ whole genome shotgun (WGS) entry which is preliminary data.</text>
</comment>